<dbReference type="Pfam" id="PF07812">
    <property type="entry name" value="TfuA"/>
    <property type="match status" value="1"/>
</dbReference>
<proteinExistence type="predicted"/>
<evidence type="ECO:0000313" key="3">
    <source>
        <dbReference type="Proteomes" id="UP000049983"/>
    </source>
</evidence>
<dbReference type="GeneID" id="97670028"/>
<feature type="domain" description="TfuA-like core" evidence="1">
    <location>
        <begin position="50"/>
        <end position="169"/>
    </location>
</feature>
<dbReference type="STRING" id="311410.LA5095_01399"/>
<dbReference type="RefSeq" id="WP_158510353.1">
    <property type="nucleotide sequence ID" value="NZ_CXWA01000001.1"/>
</dbReference>
<dbReference type="AlphaFoldDB" id="A0A0M7A1M5"/>
<evidence type="ECO:0000259" key="1">
    <source>
        <dbReference type="Pfam" id="PF07812"/>
    </source>
</evidence>
<dbReference type="EMBL" id="CXWC01000010">
    <property type="protein sequence ID" value="CTQ70762.1"/>
    <property type="molecule type" value="Genomic_DNA"/>
</dbReference>
<reference evidence="3" key="1">
    <citation type="submission" date="2015-07" db="EMBL/GenBank/DDBJ databases">
        <authorList>
            <person name="Rodrigo-Torres Lidia"/>
            <person name="Arahal R.David."/>
        </authorList>
    </citation>
    <scope>NUCLEOTIDE SEQUENCE [LARGE SCALE GENOMIC DNA]</scope>
    <source>
        <strain evidence="3">CECT 5096</strain>
    </source>
</reference>
<dbReference type="InterPro" id="IPR012924">
    <property type="entry name" value="TfuA_core"/>
</dbReference>
<gene>
    <name evidence="2" type="ORF">LA5096_02654</name>
</gene>
<evidence type="ECO:0000313" key="2">
    <source>
        <dbReference type="EMBL" id="CTQ70762.1"/>
    </source>
</evidence>
<sequence length="249" mass="27156">MRHVVVFAGPSLGPNGLPEGLDAEILGPAAQGDIVAAVQQNEKCVIALIDGLFQGVPAVRHKEILWALDQGALVYGAASMGAMRAAELSLHGMQGRGLVYRWLRRYSLVPDDAVAVLHAPQELGGGAITNALVDLRMSFKRALRAGLVDRATAEDLAKVAEKLHYTRRTMPNVLRDAARLRPELADLDSRILNRSQKQQDAQLLLRELRDRQKDGIWPVPASVPKFFATDVFLHDMVAGGFSLDTLKVD</sequence>
<organism evidence="2 3">
    <name type="scientific">Roseibium album</name>
    <dbReference type="NCBI Taxonomy" id="311410"/>
    <lineage>
        <taxon>Bacteria</taxon>
        <taxon>Pseudomonadati</taxon>
        <taxon>Pseudomonadota</taxon>
        <taxon>Alphaproteobacteria</taxon>
        <taxon>Hyphomicrobiales</taxon>
        <taxon>Stappiaceae</taxon>
        <taxon>Roseibium</taxon>
    </lineage>
</organism>
<protein>
    <recommendedName>
        <fullName evidence="1">TfuA-like core domain-containing protein</fullName>
    </recommendedName>
</protein>
<dbReference type="Proteomes" id="UP000049983">
    <property type="component" value="Unassembled WGS sequence"/>
</dbReference>
<keyword evidence="3" id="KW-1185">Reference proteome</keyword>
<name>A0A0M7A1M5_9HYPH</name>
<accession>A0A0M7A1M5</accession>